<evidence type="ECO:0000256" key="1">
    <source>
        <dbReference type="SAM" id="Phobius"/>
    </source>
</evidence>
<keyword evidence="1" id="KW-0812">Transmembrane</keyword>
<evidence type="ECO:0000313" key="6">
    <source>
        <dbReference type="Proteomes" id="UP000283482"/>
    </source>
</evidence>
<evidence type="ECO:0000313" key="5">
    <source>
        <dbReference type="Proteomes" id="UP000261223"/>
    </source>
</evidence>
<evidence type="ECO:0000313" key="2">
    <source>
        <dbReference type="EMBL" id="RGM13634.1"/>
    </source>
</evidence>
<keyword evidence="1" id="KW-0472">Membrane</keyword>
<dbReference type="EMBL" id="QSSV01000008">
    <property type="protein sequence ID" value="RGM13634.1"/>
    <property type="molecule type" value="Genomic_DNA"/>
</dbReference>
<accession>A0A3E4UQE0</accession>
<sequence>MKKKLIVLAVVVAVIVGLLAYYQYVPFWASIVSTGAFIAGILLGWNAKGWSDEHVTGMKV</sequence>
<dbReference type="EMBL" id="QRUB01000002">
    <property type="protein sequence ID" value="RGR29098.1"/>
    <property type="molecule type" value="Genomic_DNA"/>
</dbReference>
<reference evidence="5 6" key="1">
    <citation type="submission" date="2018-08" db="EMBL/GenBank/DDBJ databases">
        <title>A genome reference for cultivated species of the human gut microbiota.</title>
        <authorList>
            <person name="Zou Y."/>
            <person name="Xue W."/>
            <person name="Luo G."/>
        </authorList>
    </citation>
    <scope>NUCLEOTIDE SEQUENCE [LARGE SCALE GENOMIC DNA]</scope>
    <source>
        <strain evidence="3 7">AF25-6</strain>
        <strain evidence="4 6">AM40-34</strain>
        <strain evidence="2 5">TF03-6</strain>
    </source>
</reference>
<name>A0A3E4UQE0_BACSE</name>
<proteinExistence type="predicted"/>
<dbReference type="EMBL" id="QSGN01000105">
    <property type="protein sequence ID" value="RHB21559.1"/>
    <property type="molecule type" value="Genomic_DNA"/>
</dbReference>
<evidence type="ECO:0000313" key="4">
    <source>
        <dbReference type="EMBL" id="RHB21559.1"/>
    </source>
</evidence>
<feature type="transmembrane region" description="Helical" evidence="1">
    <location>
        <begin position="28"/>
        <end position="45"/>
    </location>
</feature>
<gene>
    <name evidence="4" type="ORF">DW889_17510</name>
    <name evidence="3" type="ORF">DWY58_03465</name>
    <name evidence="2" type="ORF">DXC34_07450</name>
</gene>
<keyword evidence="1" id="KW-1133">Transmembrane helix</keyword>
<dbReference type="AlphaFoldDB" id="A0A3E4UQE0"/>
<dbReference type="Proteomes" id="UP000284161">
    <property type="component" value="Unassembled WGS sequence"/>
</dbReference>
<organism evidence="2 5">
    <name type="scientific">Bacteroides stercoris</name>
    <dbReference type="NCBI Taxonomy" id="46506"/>
    <lineage>
        <taxon>Bacteria</taxon>
        <taxon>Pseudomonadati</taxon>
        <taxon>Bacteroidota</taxon>
        <taxon>Bacteroidia</taxon>
        <taxon>Bacteroidales</taxon>
        <taxon>Bacteroidaceae</taxon>
        <taxon>Bacteroides</taxon>
    </lineage>
</organism>
<dbReference type="RefSeq" id="WP_016661278.1">
    <property type="nucleotide sequence ID" value="NZ_JADMTE010000008.1"/>
</dbReference>
<dbReference type="Proteomes" id="UP000283482">
    <property type="component" value="Unassembled WGS sequence"/>
</dbReference>
<feature type="transmembrane region" description="Helical" evidence="1">
    <location>
        <begin position="5"/>
        <end position="22"/>
    </location>
</feature>
<evidence type="ECO:0000313" key="7">
    <source>
        <dbReference type="Proteomes" id="UP000284161"/>
    </source>
</evidence>
<comment type="caution">
    <text evidence="2">The sequence shown here is derived from an EMBL/GenBank/DDBJ whole genome shotgun (WGS) entry which is preliminary data.</text>
</comment>
<protein>
    <submittedName>
        <fullName evidence="2">Uncharacterized protein</fullName>
    </submittedName>
</protein>
<evidence type="ECO:0000313" key="3">
    <source>
        <dbReference type="EMBL" id="RGR29098.1"/>
    </source>
</evidence>
<dbReference type="Proteomes" id="UP000261223">
    <property type="component" value="Unassembled WGS sequence"/>
</dbReference>